<evidence type="ECO:0000313" key="1">
    <source>
        <dbReference type="EMBL" id="CAF4939561.1"/>
    </source>
</evidence>
<gene>
    <name evidence="1" type="ORF">PMACD_LOCUS14603</name>
</gene>
<dbReference type="OrthoDB" id="676979at2759"/>
<proteinExistence type="predicted"/>
<protein>
    <submittedName>
        <fullName evidence="1">Uncharacterized protein</fullName>
    </submittedName>
</protein>
<dbReference type="Proteomes" id="UP000663880">
    <property type="component" value="Unassembled WGS sequence"/>
</dbReference>
<dbReference type="EMBL" id="CAJOBZ010000066">
    <property type="protein sequence ID" value="CAF4939561.1"/>
    <property type="molecule type" value="Genomic_DNA"/>
</dbReference>
<organism evidence="1 2">
    <name type="scientific">Pieris macdunnoughi</name>
    <dbReference type="NCBI Taxonomy" id="345717"/>
    <lineage>
        <taxon>Eukaryota</taxon>
        <taxon>Metazoa</taxon>
        <taxon>Ecdysozoa</taxon>
        <taxon>Arthropoda</taxon>
        <taxon>Hexapoda</taxon>
        <taxon>Insecta</taxon>
        <taxon>Pterygota</taxon>
        <taxon>Neoptera</taxon>
        <taxon>Endopterygota</taxon>
        <taxon>Lepidoptera</taxon>
        <taxon>Glossata</taxon>
        <taxon>Ditrysia</taxon>
        <taxon>Papilionoidea</taxon>
        <taxon>Pieridae</taxon>
        <taxon>Pierinae</taxon>
        <taxon>Pieris</taxon>
    </lineage>
</organism>
<name>A0A821X5M9_9NEOP</name>
<keyword evidence="2" id="KW-1185">Reference proteome</keyword>
<evidence type="ECO:0000313" key="2">
    <source>
        <dbReference type="Proteomes" id="UP000663880"/>
    </source>
</evidence>
<reference evidence="1" key="1">
    <citation type="submission" date="2021-02" db="EMBL/GenBank/DDBJ databases">
        <authorList>
            <person name="Steward A R."/>
        </authorList>
    </citation>
    <scope>NUCLEOTIDE SEQUENCE</scope>
</reference>
<accession>A0A821X5M9</accession>
<sequence>MSGSASRELTFASIVPCLVSDILLTVQGAMSEHSGCRSGMRWWVCLVVGCLVGVVRACPWACACRPSAADCAHRALTHVPRPLPPDTLRL</sequence>
<comment type="caution">
    <text evidence="1">The sequence shown here is derived from an EMBL/GenBank/DDBJ whole genome shotgun (WGS) entry which is preliminary data.</text>
</comment>
<dbReference type="AlphaFoldDB" id="A0A821X5M9"/>